<dbReference type="AlphaFoldDB" id="A0AAW1K694"/>
<keyword evidence="6 16" id="KW-0732">Signal</keyword>
<dbReference type="Gene3D" id="3.80.10.10">
    <property type="entry name" value="Ribonuclease Inhibitor"/>
    <property type="match status" value="4"/>
</dbReference>
<evidence type="ECO:0000256" key="16">
    <source>
        <dbReference type="SAM" id="SignalP"/>
    </source>
</evidence>
<evidence type="ECO:0000256" key="11">
    <source>
        <dbReference type="ARBA" id="ARBA00022989"/>
    </source>
</evidence>
<dbReference type="Proteomes" id="UP001443914">
    <property type="component" value="Unassembled WGS sequence"/>
</dbReference>
<keyword evidence="19" id="KW-1185">Reference proteome</keyword>
<comment type="similarity">
    <text evidence="2">Belongs to the protein kinase superfamily. Ser/Thr protein kinase family.</text>
</comment>
<keyword evidence="12 15" id="KW-0472">Membrane</keyword>
<dbReference type="FunFam" id="3.80.10.10:FF:000234">
    <property type="entry name" value="Probable inactive receptor kinase RLK902"/>
    <property type="match status" value="1"/>
</dbReference>
<feature type="transmembrane region" description="Helical" evidence="15">
    <location>
        <begin position="615"/>
        <end position="637"/>
    </location>
</feature>
<evidence type="ECO:0000256" key="7">
    <source>
        <dbReference type="ARBA" id="ARBA00022737"/>
    </source>
</evidence>
<keyword evidence="11 15" id="KW-1133">Transmembrane helix</keyword>
<evidence type="ECO:0000256" key="5">
    <source>
        <dbReference type="ARBA" id="ARBA00022692"/>
    </source>
</evidence>
<proteinExistence type="inferred from homology"/>
<keyword evidence="7" id="KW-0677">Repeat</keyword>
<sequence>MATKTSHIKFFLIIVSTLFRPMFGSLMVEKTVLLEFKSKLKDPTNYLTSWTESNSVCNFSGVFCDPKTRSISTISINNVSLSGPLSPSLCQLKGLTKLVLTSTSISGKIPTELSLCSNLRVLNLTINKLVGKVPDLSGLRFLEAIDLSGNFFNGEFPTWVGNLTRLVKLGLGNNRFDEGEIPESIGNLKSLTWLYLSNSKRVGVIPESIFGLSELDTLDLSRNQLSGTLSKLISKMTRVTKIELFANNLTGEIPAELSNLTHLQEFDISVNHFFGNLSSEIGNLRNLTVFQVFENQFTGELPPGFGELRHLKGFSIYRNSFSGEFPENFGRFSPLESIDISENNFTGPFPRYLCESRVLRFLLALDNDFSGAFPESYADCKSLLRFRVNQNRFSGNLPEDVWDMPNVLIIDFSDNEFTGTISPKIGNSGNLSQLILENNWFSGVLPSEIGNLTKLERLYLSNNSFSGKIPLQLGTLRQLSSLQLQGNQFNGSIPAQLGKCARLADINLAANLLVGVIPGTLSEISTLNSLNLSGNRLSGSIPTSLGNLKLSLIDLSENELSGSIPSDLLSIGGMSAFHGNKNLCTDRNVKLSGNFGIRVCNAEIMRRRGMSTKMTITFIILSVLVVILSAVLFVNYVHYKVSKDDDLEKWKVESFHHLDFEVDEICNLKEGKVIGSGGTGKVYRVELKKDGGIVAVKRLSKSSGLKVLSSETNILGKIRHKNILKLYACLSRGNMGFLIFEYMSKGNLFEALHRKTKGGEPELDWFKRYKIALGLAKALGYLHHDCSPPIIHRDVKSTNILLDDEYEPKLADFGVARASDEGSIFSCFAGTYGYIAPELAYTRKVSEKSDVYSFGVVLLELVTGKRPIEEEYGEWRDIVRWVLSNLNDDQTETRVLDHNLTSEHNKDDMLKVLNIGTLCTAELPSLRPTMRDVVKMLSDADPCDLQGKTEKTSVL</sequence>
<dbReference type="SUPFAM" id="SSF52047">
    <property type="entry name" value="RNI-like"/>
    <property type="match status" value="1"/>
</dbReference>
<organism evidence="18 19">
    <name type="scientific">Saponaria officinalis</name>
    <name type="common">Common soapwort</name>
    <name type="synonym">Lychnis saponaria</name>
    <dbReference type="NCBI Taxonomy" id="3572"/>
    <lineage>
        <taxon>Eukaryota</taxon>
        <taxon>Viridiplantae</taxon>
        <taxon>Streptophyta</taxon>
        <taxon>Embryophyta</taxon>
        <taxon>Tracheophyta</taxon>
        <taxon>Spermatophyta</taxon>
        <taxon>Magnoliopsida</taxon>
        <taxon>eudicotyledons</taxon>
        <taxon>Gunneridae</taxon>
        <taxon>Pentapetalae</taxon>
        <taxon>Caryophyllales</taxon>
        <taxon>Caryophyllaceae</taxon>
        <taxon>Caryophylleae</taxon>
        <taxon>Saponaria</taxon>
    </lineage>
</organism>
<dbReference type="Gene3D" id="1.10.510.10">
    <property type="entry name" value="Transferase(Phosphotransferase) domain 1"/>
    <property type="match status" value="1"/>
</dbReference>
<name>A0AAW1K694_SAPOF</name>
<feature type="domain" description="Protein kinase" evidence="17">
    <location>
        <begin position="668"/>
        <end position="944"/>
    </location>
</feature>
<evidence type="ECO:0000313" key="19">
    <source>
        <dbReference type="Proteomes" id="UP001443914"/>
    </source>
</evidence>
<feature type="chain" id="PRO_5044717863" description="Protein kinase domain-containing protein" evidence="16">
    <location>
        <begin position="25"/>
        <end position="955"/>
    </location>
</feature>
<dbReference type="Pfam" id="PF00560">
    <property type="entry name" value="LRR_1"/>
    <property type="match status" value="3"/>
</dbReference>
<evidence type="ECO:0000256" key="4">
    <source>
        <dbReference type="ARBA" id="ARBA00022679"/>
    </source>
</evidence>
<dbReference type="Pfam" id="PF00069">
    <property type="entry name" value="Pkinase"/>
    <property type="match status" value="1"/>
</dbReference>
<evidence type="ECO:0000259" key="17">
    <source>
        <dbReference type="PROSITE" id="PS50011"/>
    </source>
</evidence>
<evidence type="ECO:0000256" key="8">
    <source>
        <dbReference type="ARBA" id="ARBA00022741"/>
    </source>
</evidence>
<dbReference type="Pfam" id="PF23598">
    <property type="entry name" value="LRR_14"/>
    <property type="match status" value="1"/>
</dbReference>
<dbReference type="PROSITE" id="PS00108">
    <property type="entry name" value="PROTEIN_KINASE_ST"/>
    <property type="match status" value="1"/>
</dbReference>
<dbReference type="EMBL" id="JBDFQZ010000006">
    <property type="protein sequence ID" value="KAK9713689.1"/>
    <property type="molecule type" value="Genomic_DNA"/>
</dbReference>
<dbReference type="InterPro" id="IPR017441">
    <property type="entry name" value="Protein_kinase_ATP_BS"/>
</dbReference>
<keyword evidence="3" id="KW-0433">Leucine-rich repeat</keyword>
<feature type="binding site" evidence="14">
    <location>
        <position position="697"/>
    </location>
    <ligand>
        <name>ATP</name>
        <dbReference type="ChEBI" id="CHEBI:30616"/>
    </ligand>
</feature>
<evidence type="ECO:0000256" key="15">
    <source>
        <dbReference type="SAM" id="Phobius"/>
    </source>
</evidence>
<dbReference type="InterPro" id="IPR008271">
    <property type="entry name" value="Ser/Thr_kinase_AS"/>
</dbReference>
<evidence type="ECO:0000256" key="13">
    <source>
        <dbReference type="ARBA" id="ARBA00023180"/>
    </source>
</evidence>
<dbReference type="PROSITE" id="PS50011">
    <property type="entry name" value="PROTEIN_KINASE_DOM"/>
    <property type="match status" value="1"/>
</dbReference>
<dbReference type="SMART" id="SM00220">
    <property type="entry name" value="S_TKc"/>
    <property type="match status" value="1"/>
</dbReference>
<comment type="caution">
    <text evidence="18">The sequence shown here is derived from an EMBL/GenBank/DDBJ whole genome shotgun (WGS) entry which is preliminary data.</text>
</comment>
<keyword evidence="9" id="KW-0418">Kinase</keyword>
<dbReference type="PANTHER" id="PTHR48056">
    <property type="entry name" value="LRR RECEPTOR-LIKE SERINE/THREONINE-PROTEIN KINASE-RELATED"/>
    <property type="match status" value="1"/>
</dbReference>
<evidence type="ECO:0000256" key="9">
    <source>
        <dbReference type="ARBA" id="ARBA00022777"/>
    </source>
</evidence>
<dbReference type="Pfam" id="PF08263">
    <property type="entry name" value="LRRNT_2"/>
    <property type="match status" value="1"/>
</dbReference>
<evidence type="ECO:0000313" key="18">
    <source>
        <dbReference type="EMBL" id="KAK9713689.1"/>
    </source>
</evidence>
<comment type="subcellular location">
    <subcellularLocation>
        <location evidence="1">Membrane</location>
        <topology evidence="1">Single-pass membrane protein</topology>
    </subcellularLocation>
</comment>
<protein>
    <recommendedName>
        <fullName evidence="17">Protein kinase domain-containing protein</fullName>
    </recommendedName>
</protein>
<keyword evidence="8 14" id="KW-0547">Nucleotide-binding</keyword>
<keyword evidence="13" id="KW-0325">Glycoprotein</keyword>
<dbReference type="PANTHER" id="PTHR48056:SF20">
    <property type="entry name" value="PROTEIN KINASE DOMAIN-CONTAINING PROTEIN"/>
    <property type="match status" value="1"/>
</dbReference>
<dbReference type="GO" id="GO:0004672">
    <property type="term" value="F:protein kinase activity"/>
    <property type="evidence" value="ECO:0007669"/>
    <property type="project" value="InterPro"/>
</dbReference>
<accession>A0AAW1K694</accession>
<feature type="signal peptide" evidence="16">
    <location>
        <begin position="1"/>
        <end position="24"/>
    </location>
</feature>
<dbReference type="GO" id="GO:0016020">
    <property type="term" value="C:membrane"/>
    <property type="evidence" value="ECO:0007669"/>
    <property type="project" value="UniProtKB-SubCell"/>
</dbReference>
<dbReference type="FunFam" id="1.10.510.10:FF:000365">
    <property type="entry name" value="Leucine-rich repeat receptor-like serine/threonine-protein kinase At1g17230"/>
    <property type="match status" value="1"/>
</dbReference>
<evidence type="ECO:0000256" key="12">
    <source>
        <dbReference type="ARBA" id="ARBA00023136"/>
    </source>
</evidence>
<dbReference type="EMBL" id="JBDFQZ010000006">
    <property type="protein sequence ID" value="KAK9713691.1"/>
    <property type="molecule type" value="Genomic_DNA"/>
</dbReference>
<dbReference type="PROSITE" id="PS00107">
    <property type="entry name" value="PROTEIN_KINASE_ATP"/>
    <property type="match status" value="1"/>
</dbReference>
<dbReference type="Gene3D" id="3.30.200.20">
    <property type="entry name" value="Phosphorylase Kinase, domain 1"/>
    <property type="match status" value="1"/>
</dbReference>
<evidence type="ECO:0000256" key="6">
    <source>
        <dbReference type="ARBA" id="ARBA00022729"/>
    </source>
</evidence>
<evidence type="ECO:0000256" key="1">
    <source>
        <dbReference type="ARBA" id="ARBA00004167"/>
    </source>
</evidence>
<dbReference type="SUPFAM" id="SSF52058">
    <property type="entry name" value="L domain-like"/>
    <property type="match status" value="1"/>
</dbReference>
<evidence type="ECO:0000256" key="14">
    <source>
        <dbReference type="PROSITE-ProRule" id="PRU10141"/>
    </source>
</evidence>
<dbReference type="PROSITE" id="PS51450">
    <property type="entry name" value="LRR"/>
    <property type="match status" value="1"/>
</dbReference>
<dbReference type="InterPro" id="IPR000719">
    <property type="entry name" value="Prot_kinase_dom"/>
</dbReference>
<dbReference type="InterPro" id="IPR050647">
    <property type="entry name" value="Plant_LRR-RLKs"/>
</dbReference>
<dbReference type="PRINTS" id="PR00019">
    <property type="entry name" value="LEURICHRPT"/>
</dbReference>
<dbReference type="InterPro" id="IPR055414">
    <property type="entry name" value="LRR_R13L4/SHOC2-like"/>
</dbReference>
<gene>
    <name evidence="18" type="ORF">RND81_06G044800</name>
</gene>
<dbReference type="GO" id="GO:0033612">
    <property type="term" value="F:receptor serine/threonine kinase binding"/>
    <property type="evidence" value="ECO:0007669"/>
    <property type="project" value="TreeGrafter"/>
</dbReference>
<dbReference type="InterPro" id="IPR011009">
    <property type="entry name" value="Kinase-like_dom_sf"/>
</dbReference>
<dbReference type="FunFam" id="3.80.10.10:FF:000215">
    <property type="entry name" value="Receptor-like protein kinase HSL1"/>
    <property type="match status" value="1"/>
</dbReference>
<keyword evidence="10 14" id="KW-0067">ATP-binding</keyword>
<dbReference type="InterPro" id="IPR013210">
    <property type="entry name" value="LRR_N_plant-typ"/>
</dbReference>
<dbReference type="EMBL" id="JBDFQZ010000006">
    <property type="protein sequence ID" value="KAK9713690.1"/>
    <property type="molecule type" value="Genomic_DNA"/>
</dbReference>
<keyword evidence="4" id="KW-0808">Transferase</keyword>
<evidence type="ECO:0000256" key="3">
    <source>
        <dbReference type="ARBA" id="ARBA00022614"/>
    </source>
</evidence>
<dbReference type="GO" id="GO:0005524">
    <property type="term" value="F:ATP binding"/>
    <property type="evidence" value="ECO:0007669"/>
    <property type="project" value="UniProtKB-UniRule"/>
</dbReference>
<dbReference type="InterPro" id="IPR001611">
    <property type="entry name" value="Leu-rich_rpt"/>
</dbReference>
<dbReference type="InterPro" id="IPR032675">
    <property type="entry name" value="LRR_dom_sf"/>
</dbReference>
<keyword evidence="5 15" id="KW-0812">Transmembrane</keyword>
<evidence type="ECO:0000256" key="2">
    <source>
        <dbReference type="ARBA" id="ARBA00008684"/>
    </source>
</evidence>
<dbReference type="SUPFAM" id="SSF56112">
    <property type="entry name" value="Protein kinase-like (PK-like)"/>
    <property type="match status" value="1"/>
</dbReference>
<reference evidence="18 19" key="1">
    <citation type="submission" date="2024-03" db="EMBL/GenBank/DDBJ databases">
        <title>WGS assembly of Saponaria officinalis var. Norfolk2.</title>
        <authorList>
            <person name="Jenkins J."/>
            <person name="Shu S."/>
            <person name="Grimwood J."/>
            <person name="Barry K."/>
            <person name="Goodstein D."/>
            <person name="Schmutz J."/>
            <person name="Leebens-Mack J."/>
            <person name="Osbourn A."/>
        </authorList>
    </citation>
    <scope>NUCLEOTIDE SEQUENCE [LARGE SCALE GENOMIC DNA]</scope>
    <source>
        <strain evidence="19">cv. Norfolk2</strain>
        <strain evidence="18">JIC</strain>
        <tissue evidence="18">Leaf</tissue>
    </source>
</reference>
<evidence type="ECO:0000256" key="10">
    <source>
        <dbReference type="ARBA" id="ARBA00022840"/>
    </source>
</evidence>